<evidence type="ECO:0000256" key="3">
    <source>
        <dbReference type="ARBA" id="ARBA00022801"/>
    </source>
</evidence>
<keyword evidence="4" id="KW-0460">Magnesium</keyword>
<proteinExistence type="predicted"/>
<name>A0A371PY94_STRIH</name>
<gene>
    <name evidence="6" type="ORF">DY245_26615</name>
</gene>
<dbReference type="EMBL" id="QUAC01000212">
    <property type="protein sequence ID" value="REK87462.1"/>
    <property type="molecule type" value="Genomic_DNA"/>
</dbReference>
<evidence type="ECO:0000313" key="7">
    <source>
        <dbReference type="Proteomes" id="UP000262477"/>
    </source>
</evidence>
<keyword evidence="7" id="KW-1185">Reference proteome</keyword>
<sequence length="276" mass="30048">MRLKPGVTLDVAETNLRSAMNVLSNARSGGPFETLWQSYMAAVNKAMPLVTRTFAEPDIAAVLQSSAYWHLLPTSGLGTEPNQAASHELSLRIADLQDALRDLERLKRSAARPGVPVVMDTNILLWWQQPGGVRWAKVLKGQGAETSSARLVIPLVVIDELDRHKYGDGLLARRAATAIRYLERALGTSGPDEAVELAPQVTLEVARPAGRHPVGVDADLRILLCAADMDQLCPTAGTRLLTDDTGMRLRARDMGLTTMRLPQEYRKPGTAIGEEP</sequence>
<accession>A0A371PY94</accession>
<dbReference type="RefSeq" id="WP_128509752.1">
    <property type="nucleotide sequence ID" value="NZ_QUAC01000212.1"/>
</dbReference>
<comment type="caution">
    <text evidence="6">The sequence shown here is derived from an EMBL/GenBank/DDBJ whole genome shotgun (WGS) entry which is preliminary data.</text>
</comment>
<dbReference type="Gene3D" id="3.40.50.1010">
    <property type="entry name" value="5'-nuclease"/>
    <property type="match status" value="1"/>
</dbReference>
<dbReference type="OrthoDB" id="5145858at2"/>
<feature type="domain" description="PIN" evidence="5">
    <location>
        <begin position="117"/>
        <end position="259"/>
    </location>
</feature>
<dbReference type="SUPFAM" id="SSF88723">
    <property type="entry name" value="PIN domain-like"/>
    <property type="match status" value="1"/>
</dbReference>
<evidence type="ECO:0000256" key="4">
    <source>
        <dbReference type="ARBA" id="ARBA00022842"/>
    </source>
</evidence>
<dbReference type="PANTHER" id="PTHR16161">
    <property type="entry name" value="TRANSCRIPTIONAL PROTEIN SWT1"/>
    <property type="match status" value="1"/>
</dbReference>
<dbReference type="AlphaFoldDB" id="A0A371PY94"/>
<evidence type="ECO:0000259" key="5">
    <source>
        <dbReference type="Pfam" id="PF13638"/>
    </source>
</evidence>
<evidence type="ECO:0000256" key="1">
    <source>
        <dbReference type="ARBA" id="ARBA00022722"/>
    </source>
</evidence>
<dbReference type="Pfam" id="PF13638">
    <property type="entry name" value="PIN_4"/>
    <property type="match status" value="1"/>
</dbReference>
<dbReference type="GO" id="GO:0004518">
    <property type="term" value="F:nuclease activity"/>
    <property type="evidence" value="ECO:0007669"/>
    <property type="project" value="UniProtKB-KW"/>
</dbReference>
<dbReference type="GO" id="GO:0046872">
    <property type="term" value="F:metal ion binding"/>
    <property type="evidence" value="ECO:0007669"/>
    <property type="project" value="UniProtKB-KW"/>
</dbReference>
<protein>
    <recommendedName>
        <fullName evidence="5">PIN domain-containing protein</fullName>
    </recommendedName>
</protein>
<dbReference type="PANTHER" id="PTHR16161:SF0">
    <property type="entry name" value="TRANSCRIPTIONAL PROTEIN SWT1"/>
    <property type="match status" value="1"/>
</dbReference>
<dbReference type="InterPro" id="IPR029060">
    <property type="entry name" value="PIN-like_dom_sf"/>
</dbReference>
<keyword evidence="1" id="KW-0540">Nuclease</keyword>
<reference evidence="6 7" key="1">
    <citation type="submission" date="2018-08" db="EMBL/GenBank/DDBJ databases">
        <title>Streptomyces NEAU-D10 sp. nov., a novel Actinomycete isolated from soil.</title>
        <authorList>
            <person name="Jin L."/>
        </authorList>
    </citation>
    <scope>NUCLEOTIDE SEQUENCE [LARGE SCALE GENOMIC DNA]</scope>
    <source>
        <strain evidence="6 7">NEAU-D10</strain>
    </source>
</reference>
<keyword evidence="2" id="KW-0479">Metal-binding</keyword>
<organism evidence="6 7">
    <name type="scientific">Streptomyces inhibens</name>
    <dbReference type="NCBI Taxonomy" id="2293571"/>
    <lineage>
        <taxon>Bacteria</taxon>
        <taxon>Bacillati</taxon>
        <taxon>Actinomycetota</taxon>
        <taxon>Actinomycetes</taxon>
        <taxon>Kitasatosporales</taxon>
        <taxon>Streptomycetaceae</taxon>
        <taxon>Streptomyces</taxon>
    </lineage>
</organism>
<evidence type="ECO:0000313" key="6">
    <source>
        <dbReference type="EMBL" id="REK87462.1"/>
    </source>
</evidence>
<keyword evidence="3" id="KW-0378">Hydrolase</keyword>
<evidence type="ECO:0000256" key="2">
    <source>
        <dbReference type="ARBA" id="ARBA00022723"/>
    </source>
</evidence>
<dbReference type="Proteomes" id="UP000262477">
    <property type="component" value="Unassembled WGS sequence"/>
</dbReference>
<dbReference type="InterPro" id="IPR002716">
    <property type="entry name" value="PIN_dom"/>
</dbReference>
<dbReference type="InterPro" id="IPR052626">
    <property type="entry name" value="SWT1_Regulator"/>
</dbReference>
<dbReference type="GO" id="GO:0016787">
    <property type="term" value="F:hydrolase activity"/>
    <property type="evidence" value="ECO:0007669"/>
    <property type="project" value="UniProtKB-KW"/>
</dbReference>